<evidence type="ECO:0000313" key="8">
    <source>
        <dbReference type="Proteomes" id="UP000583800"/>
    </source>
</evidence>
<comment type="similarity">
    <text evidence="3">Belongs to the TRAFAC class YlqF/YawG GTPase family. RsgA subfamily.</text>
</comment>
<keyword evidence="3" id="KW-0694">RNA-binding</keyword>
<feature type="binding site" evidence="3">
    <location>
        <position position="314"/>
    </location>
    <ligand>
        <name>Zn(2+)</name>
        <dbReference type="ChEBI" id="CHEBI:29105"/>
    </ligand>
</feature>
<feature type="compositionally biased region" description="Basic residues" evidence="4">
    <location>
        <begin position="1"/>
        <end position="13"/>
    </location>
</feature>
<feature type="binding site" evidence="3">
    <location>
        <position position="308"/>
    </location>
    <ligand>
        <name>Zn(2+)</name>
        <dbReference type="ChEBI" id="CHEBI:29105"/>
    </ligand>
</feature>
<dbReference type="GO" id="GO:0019843">
    <property type="term" value="F:rRNA binding"/>
    <property type="evidence" value="ECO:0007669"/>
    <property type="project" value="UniProtKB-KW"/>
</dbReference>
<dbReference type="Proteomes" id="UP000583800">
    <property type="component" value="Unassembled WGS sequence"/>
</dbReference>
<sequence length="354" mass="38001">MAPRTHGSRPLKKRQYDEEDVRVRPGKGSRPRTRIRPAHEDAVEGFVVAVDRGRYTTLVQPEKGSAARRRQGARLVVAMKARELGRKGVVVGDRVALVGDVSGRPDTLARVVRVEPRTSMLRRSADDTDDTDGIERPVVANADQLVIVTALADPLPRPRMIDRILVAAFDAEIDPLLCLTKPDLAPPDELVALYEPLGVPHVVVHRGGALDELRDHLRGRISVLVGHSGVGKSTLVNALVPDANRAVSQVNAVTGRGRHTSTSAVALELPDGGWIIDTPGVRSFGLAHVSVETVLAGFPDLVEGTVPCPKGCTHLSDGCALDAWVTDGHADPARLESLRRLLSSREGAPDDPTP</sequence>
<accession>A0A7X0CE62</accession>
<dbReference type="EC" id="3.6.1.-" evidence="3"/>
<dbReference type="GO" id="GO:0046872">
    <property type="term" value="F:metal ion binding"/>
    <property type="evidence" value="ECO:0007669"/>
    <property type="project" value="UniProtKB-KW"/>
</dbReference>
<evidence type="ECO:0000256" key="2">
    <source>
        <dbReference type="ARBA" id="ARBA00023134"/>
    </source>
</evidence>
<feature type="binding site" evidence="3">
    <location>
        <begin position="180"/>
        <end position="183"/>
    </location>
    <ligand>
        <name>GTP</name>
        <dbReference type="ChEBI" id="CHEBI:37565"/>
    </ligand>
</feature>
<feature type="binding site" evidence="3">
    <location>
        <position position="319"/>
    </location>
    <ligand>
        <name>Zn(2+)</name>
        <dbReference type="ChEBI" id="CHEBI:29105"/>
    </ligand>
</feature>
<dbReference type="EMBL" id="JACHJB010000004">
    <property type="protein sequence ID" value="MBB6351779.1"/>
    <property type="molecule type" value="Genomic_DNA"/>
</dbReference>
<keyword evidence="2 3" id="KW-0342">GTP-binding</keyword>
<keyword evidence="3" id="KW-0479">Metal-binding</keyword>
<dbReference type="AlphaFoldDB" id="A0A7X0CE62"/>
<dbReference type="InterPro" id="IPR027417">
    <property type="entry name" value="P-loop_NTPase"/>
</dbReference>
<evidence type="ECO:0000259" key="5">
    <source>
        <dbReference type="PROSITE" id="PS50936"/>
    </source>
</evidence>
<comment type="subunit">
    <text evidence="3">Monomer. Associates with 30S ribosomal subunit, binds 16S rRNA.</text>
</comment>
<keyword evidence="3" id="KW-0690">Ribosome biogenesis</keyword>
<feature type="domain" description="CP-type G" evidence="6">
    <location>
        <begin position="131"/>
        <end position="284"/>
    </location>
</feature>
<organism evidence="7 8">
    <name type="scientific">Nonomuraea muscovyensis</name>
    <dbReference type="NCBI Taxonomy" id="1124761"/>
    <lineage>
        <taxon>Bacteria</taxon>
        <taxon>Bacillati</taxon>
        <taxon>Actinomycetota</taxon>
        <taxon>Actinomycetes</taxon>
        <taxon>Streptosporangiales</taxon>
        <taxon>Streptosporangiaceae</taxon>
        <taxon>Nonomuraea</taxon>
    </lineage>
</organism>
<feature type="region of interest" description="Disordered" evidence="4">
    <location>
        <begin position="1"/>
        <end position="33"/>
    </location>
</feature>
<comment type="function">
    <text evidence="3">One of several proteins that assist in the late maturation steps of the functional core of the 30S ribosomal subunit. Helps release RbfA from mature subunits. May play a role in the assembly of ribosomal proteins into the subunit. Circularly permuted GTPase that catalyzes slow GTP hydrolysis, GTPase activity is stimulated by the 30S ribosomal subunit.</text>
</comment>
<dbReference type="InterPro" id="IPR030378">
    <property type="entry name" value="G_CP_dom"/>
</dbReference>
<dbReference type="GO" id="GO:0042274">
    <property type="term" value="P:ribosomal small subunit biogenesis"/>
    <property type="evidence" value="ECO:0007669"/>
    <property type="project" value="UniProtKB-UniRule"/>
</dbReference>
<evidence type="ECO:0000256" key="4">
    <source>
        <dbReference type="SAM" id="MobiDB-lite"/>
    </source>
</evidence>
<evidence type="ECO:0000259" key="6">
    <source>
        <dbReference type="PROSITE" id="PS51721"/>
    </source>
</evidence>
<keyword evidence="3" id="KW-0699">rRNA-binding</keyword>
<name>A0A7X0CE62_9ACTN</name>
<keyword evidence="3" id="KW-0862">Zinc</keyword>
<comment type="caution">
    <text evidence="7">The sequence shown here is derived from an EMBL/GenBank/DDBJ whole genome shotgun (WGS) entry which is preliminary data.</text>
</comment>
<dbReference type="GO" id="GO:0003924">
    <property type="term" value="F:GTPase activity"/>
    <property type="evidence" value="ECO:0007669"/>
    <property type="project" value="UniProtKB-UniRule"/>
</dbReference>
<keyword evidence="8" id="KW-1185">Reference proteome</keyword>
<feature type="compositionally biased region" description="Basic residues" evidence="4">
    <location>
        <begin position="24"/>
        <end position="33"/>
    </location>
</feature>
<dbReference type="Gene3D" id="3.40.50.300">
    <property type="entry name" value="P-loop containing nucleotide triphosphate hydrolases"/>
    <property type="match status" value="1"/>
</dbReference>
<proteinExistence type="inferred from homology"/>
<dbReference type="PROSITE" id="PS50936">
    <property type="entry name" value="ENGC_GTPASE"/>
    <property type="match status" value="1"/>
</dbReference>
<feature type="binding site" evidence="3">
    <location>
        <begin position="226"/>
        <end position="234"/>
    </location>
    <ligand>
        <name>GTP</name>
        <dbReference type="ChEBI" id="CHEBI:37565"/>
    </ligand>
</feature>
<dbReference type="PROSITE" id="PS51721">
    <property type="entry name" value="G_CP"/>
    <property type="match status" value="1"/>
</dbReference>
<dbReference type="CDD" id="cd01854">
    <property type="entry name" value="YjeQ_EngC"/>
    <property type="match status" value="1"/>
</dbReference>
<feature type="domain" description="EngC GTPase" evidence="5">
    <location>
        <begin position="140"/>
        <end position="282"/>
    </location>
</feature>
<evidence type="ECO:0000256" key="3">
    <source>
        <dbReference type="HAMAP-Rule" id="MF_01820"/>
    </source>
</evidence>
<dbReference type="InterPro" id="IPR004881">
    <property type="entry name" value="Ribosome_biogen_GTPase_RsgA"/>
</dbReference>
<dbReference type="PANTHER" id="PTHR32120:SF11">
    <property type="entry name" value="SMALL RIBOSOMAL SUBUNIT BIOGENESIS GTPASE RSGA 1, MITOCHONDRIAL-RELATED"/>
    <property type="match status" value="1"/>
</dbReference>
<dbReference type="HAMAP" id="MF_01820">
    <property type="entry name" value="GTPase_RsgA"/>
    <property type="match status" value="1"/>
</dbReference>
<evidence type="ECO:0000256" key="1">
    <source>
        <dbReference type="ARBA" id="ARBA00022741"/>
    </source>
</evidence>
<dbReference type="InterPro" id="IPR010914">
    <property type="entry name" value="RsgA_GTPase_dom"/>
</dbReference>
<dbReference type="GO" id="GO:0005525">
    <property type="term" value="F:GTP binding"/>
    <property type="evidence" value="ECO:0007669"/>
    <property type="project" value="UniProtKB-UniRule"/>
</dbReference>
<keyword evidence="3" id="KW-0963">Cytoplasm</keyword>
<dbReference type="NCBIfam" id="TIGR00157">
    <property type="entry name" value="ribosome small subunit-dependent GTPase A"/>
    <property type="match status" value="1"/>
</dbReference>
<keyword evidence="1 3" id="KW-0547">Nucleotide-binding</keyword>
<dbReference type="Pfam" id="PF03193">
    <property type="entry name" value="RsgA_GTPase"/>
    <property type="match status" value="1"/>
</dbReference>
<reference evidence="7 8" key="1">
    <citation type="submission" date="2020-08" db="EMBL/GenBank/DDBJ databases">
        <title>Sequencing the genomes of 1000 actinobacteria strains.</title>
        <authorList>
            <person name="Klenk H.-P."/>
        </authorList>
    </citation>
    <scope>NUCLEOTIDE SEQUENCE [LARGE SCALE GENOMIC DNA]</scope>
    <source>
        <strain evidence="7 8">DSM 45913</strain>
    </source>
</reference>
<comment type="cofactor">
    <cofactor evidence="3">
        <name>Zn(2+)</name>
        <dbReference type="ChEBI" id="CHEBI:29105"/>
    </cofactor>
    <text evidence="3">Binds 1 zinc ion per subunit.</text>
</comment>
<feature type="binding site" evidence="3">
    <location>
        <position position="312"/>
    </location>
    <ligand>
        <name>Zn(2+)</name>
        <dbReference type="ChEBI" id="CHEBI:29105"/>
    </ligand>
</feature>
<comment type="subcellular location">
    <subcellularLocation>
        <location evidence="3">Cytoplasm</location>
    </subcellularLocation>
</comment>
<dbReference type="SUPFAM" id="SSF52540">
    <property type="entry name" value="P-loop containing nucleoside triphosphate hydrolases"/>
    <property type="match status" value="1"/>
</dbReference>
<protein>
    <recommendedName>
        <fullName evidence="3">Small ribosomal subunit biogenesis GTPase RsgA</fullName>
        <ecNumber evidence="3">3.6.1.-</ecNumber>
    </recommendedName>
</protein>
<dbReference type="PANTHER" id="PTHR32120">
    <property type="entry name" value="SMALL RIBOSOMAL SUBUNIT BIOGENESIS GTPASE RSGA"/>
    <property type="match status" value="1"/>
</dbReference>
<dbReference type="GO" id="GO:0005737">
    <property type="term" value="C:cytoplasm"/>
    <property type="evidence" value="ECO:0007669"/>
    <property type="project" value="UniProtKB-SubCell"/>
</dbReference>
<evidence type="ECO:0000313" key="7">
    <source>
        <dbReference type="EMBL" id="MBB6351779.1"/>
    </source>
</evidence>
<gene>
    <name evidence="3" type="primary">rsgA</name>
    <name evidence="7" type="ORF">FHU36_008362</name>
</gene>
<keyword evidence="3 7" id="KW-0378">Hydrolase</keyword>